<dbReference type="GO" id="GO:0045010">
    <property type="term" value="P:actin nucleation"/>
    <property type="evidence" value="ECO:0007669"/>
    <property type="project" value="InterPro"/>
</dbReference>
<dbReference type="InterPro" id="IPR042201">
    <property type="entry name" value="FH2_Formin_sf"/>
</dbReference>
<feature type="compositionally biased region" description="Low complexity" evidence="3">
    <location>
        <begin position="292"/>
        <end position="312"/>
    </location>
</feature>
<name>A0A314XXQ6_PRUYE</name>
<dbReference type="GO" id="GO:0051015">
    <property type="term" value="F:actin filament binding"/>
    <property type="evidence" value="ECO:0007669"/>
    <property type="project" value="InterPro"/>
</dbReference>
<proteinExistence type="inferred from homology"/>
<keyword evidence="4" id="KW-1133">Transmembrane helix</keyword>
<dbReference type="InterPro" id="IPR015425">
    <property type="entry name" value="FH2_Formin"/>
</dbReference>
<accession>A0A314XXQ6</accession>
<keyword evidence="7" id="KW-1185">Reference proteome</keyword>
<keyword evidence="4" id="KW-0472">Membrane</keyword>
<comment type="similarity">
    <text evidence="1">Belongs to the formin-like family. Class-I subfamily.</text>
</comment>
<gene>
    <name evidence="6" type="ORF">Pyn_29052</name>
</gene>
<dbReference type="PANTHER" id="PTHR23213">
    <property type="entry name" value="FORMIN-RELATED"/>
    <property type="match status" value="1"/>
</dbReference>
<evidence type="ECO:0000256" key="4">
    <source>
        <dbReference type="SAM" id="Phobius"/>
    </source>
</evidence>
<feature type="domain" description="FH2" evidence="5">
    <location>
        <begin position="452"/>
        <end position="779"/>
    </location>
</feature>
<dbReference type="EMBL" id="PJQY01002109">
    <property type="protein sequence ID" value="PQP96420.1"/>
    <property type="molecule type" value="Genomic_DNA"/>
</dbReference>
<protein>
    <recommendedName>
        <fullName evidence="2">Formin-like protein</fullName>
    </recommendedName>
</protein>
<comment type="caution">
    <text evidence="6">The sequence shown here is derived from an EMBL/GenBank/DDBJ whole genome shotgun (WGS) entry which is preliminary data.</text>
</comment>
<evidence type="ECO:0000256" key="1">
    <source>
        <dbReference type="ARBA" id="ARBA00025793"/>
    </source>
</evidence>
<dbReference type="Gene3D" id="1.20.58.2220">
    <property type="entry name" value="Formin, FH2 domain"/>
    <property type="match status" value="1"/>
</dbReference>
<dbReference type="Proteomes" id="UP000250321">
    <property type="component" value="Unassembled WGS sequence"/>
</dbReference>
<dbReference type="STRING" id="2094558.A0A314XXQ6"/>
<feature type="transmembrane region" description="Helical" evidence="4">
    <location>
        <begin position="103"/>
        <end position="127"/>
    </location>
</feature>
<feature type="compositionally biased region" description="Polar residues" evidence="3">
    <location>
        <begin position="365"/>
        <end position="375"/>
    </location>
</feature>
<evidence type="ECO:0000313" key="6">
    <source>
        <dbReference type="EMBL" id="PQP96420.1"/>
    </source>
</evidence>
<dbReference type="SUPFAM" id="SSF101447">
    <property type="entry name" value="Formin homology 2 domain (FH2 domain)"/>
    <property type="match status" value="1"/>
</dbReference>
<keyword evidence="4" id="KW-0812">Transmembrane</keyword>
<evidence type="ECO:0000313" key="7">
    <source>
        <dbReference type="Proteomes" id="UP000250321"/>
    </source>
</evidence>
<dbReference type="PANTHER" id="PTHR23213:SF368">
    <property type="entry name" value="HISTONE H3-K79 METHYLTRANSFERASE"/>
    <property type="match status" value="1"/>
</dbReference>
<dbReference type="OrthoDB" id="1668162at2759"/>
<reference evidence="6 7" key="1">
    <citation type="submission" date="2018-02" db="EMBL/GenBank/DDBJ databases">
        <title>Draft genome of wild Prunus yedoensis var. nudiflora.</title>
        <authorList>
            <person name="Baek S."/>
            <person name="Kim J.-H."/>
            <person name="Choi K."/>
            <person name="Kim G.-B."/>
            <person name="Cho A."/>
            <person name="Jang H."/>
            <person name="Shin C.-H."/>
            <person name="Yu H.-J."/>
            <person name="Mun J.-H."/>
        </authorList>
    </citation>
    <scope>NUCLEOTIDE SEQUENCE [LARGE SCALE GENOMIC DNA]</scope>
    <source>
        <strain evidence="7">cv. Jeju island</strain>
        <tissue evidence="6">Leaf</tissue>
    </source>
</reference>
<sequence>MFSLSPIPTANTPFSSTLLANPKFLTSNTTTILLSPIPTHPNSQTTLLFLLFNPASKTFLSLVLFRSPPPSPPSPTALTSFPANISSLLFPETSSSSSSHRHVIAIAVSVSLTAFIIIASASALLYYRRRRKLDPTISDDKASRTDSLRLFPPNTATSDAVHKQRSTPNTSTEFLYLGTLVNARGTDEENAPNTSNAGLTFGVSSLSGSPPYQKLGSPELKPLPPLPKHNFRRSFKNSQLGSDDDDEEEFFSPRGSSASPKNGNGLAKSSDRVFKAVEGENFGSRSFNSRTASYPCSKSASPASSGSNTVSPTLNLSPRSLKSKSPDSVINFAVPSRPPPVPISLSPSLSSSSSSSERGLGSVSANSQNSPSKNSDFLGLKNQPQVKNKSFVPIRLPPPPPPLPPPRFWEVPAGPRPNSGPPALVMPSRPRMFQNSGPVLGGEGSQSNAIVEKNEETPKPKLKPLHWDKVRASSDRAMVWDQLKSSSFQLNEEMIETLFMVNNNSSLAPNDNVRRQILPSLNQENRVLDPKKSQNIAILLRALNVTIDEVCEALVEGNSDALGTELLESLLKMAPTKEEERKLREFKDESPFKLGPAEKFLKAVLDIPFAFKRVDAMLYIASFDSEVDYLKRSFETLEAACEELRNSRMFLKLLEAVLKTGNRMNVGTNRGDAHAFKLDTLLKLVDIKGADGKTTLLHFVVQEITRAEGFRLSGMNQNQTAEEIQQSSSSFRDDVEFRKRGLQVVSGLSGELTSVKKAAAMDSEVLSKEVAKLLEELQK</sequence>
<feature type="region of interest" description="Disordered" evidence="3">
    <location>
        <begin position="137"/>
        <end position="169"/>
    </location>
</feature>
<organism evidence="6 7">
    <name type="scientific">Prunus yedoensis var. nudiflora</name>
    <dbReference type="NCBI Taxonomy" id="2094558"/>
    <lineage>
        <taxon>Eukaryota</taxon>
        <taxon>Viridiplantae</taxon>
        <taxon>Streptophyta</taxon>
        <taxon>Embryophyta</taxon>
        <taxon>Tracheophyta</taxon>
        <taxon>Spermatophyta</taxon>
        <taxon>Magnoliopsida</taxon>
        <taxon>eudicotyledons</taxon>
        <taxon>Gunneridae</taxon>
        <taxon>Pentapetalae</taxon>
        <taxon>rosids</taxon>
        <taxon>fabids</taxon>
        <taxon>Rosales</taxon>
        <taxon>Rosaceae</taxon>
        <taxon>Amygdaloideae</taxon>
        <taxon>Amygdaleae</taxon>
        <taxon>Prunus</taxon>
    </lineage>
</organism>
<evidence type="ECO:0000256" key="3">
    <source>
        <dbReference type="SAM" id="MobiDB-lite"/>
    </source>
</evidence>
<feature type="region of interest" description="Disordered" evidence="3">
    <location>
        <begin position="284"/>
        <end position="381"/>
    </location>
</feature>
<dbReference type="SMART" id="SM00498">
    <property type="entry name" value="FH2"/>
    <property type="match status" value="1"/>
</dbReference>
<evidence type="ECO:0000256" key="2">
    <source>
        <dbReference type="RuleBase" id="RU361260"/>
    </source>
</evidence>
<dbReference type="Pfam" id="PF02181">
    <property type="entry name" value="FH2"/>
    <property type="match status" value="1"/>
</dbReference>
<feature type="region of interest" description="Disordered" evidence="3">
    <location>
        <begin position="210"/>
        <end position="269"/>
    </location>
</feature>
<feature type="compositionally biased region" description="Low complexity" evidence="3">
    <location>
        <begin position="343"/>
        <end position="364"/>
    </location>
</feature>
<dbReference type="InterPro" id="IPR027643">
    <property type="entry name" value="Formin-like_plant"/>
</dbReference>
<feature type="compositionally biased region" description="Basic and acidic residues" evidence="3">
    <location>
        <begin position="138"/>
        <end position="147"/>
    </location>
</feature>
<dbReference type="AlphaFoldDB" id="A0A314XXQ6"/>
<evidence type="ECO:0000259" key="5">
    <source>
        <dbReference type="PROSITE" id="PS51444"/>
    </source>
</evidence>
<dbReference type="PROSITE" id="PS51444">
    <property type="entry name" value="FH2"/>
    <property type="match status" value="1"/>
</dbReference>